<comment type="caution">
    <text evidence="1">The sequence shown here is derived from an EMBL/GenBank/DDBJ whole genome shotgun (WGS) entry which is preliminary data.</text>
</comment>
<organism evidence="1 2">
    <name type="scientific">Acinetobacter celticus</name>
    <dbReference type="NCBI Taxonomy" id="1891224"/>
    <lineage>
        <taxon>Bacteria</taxon>
        <taxon>Pseudomonadati</taxon>
        <taxon>Pseudomonadota</taxon>
        <taxon>Gammaproteobacteria</taxon>
        <taxon>Moraxellales</taxon>
        <taxon>Moraxellaceae</taxon>
        <taxon>Acinetobacter</taxon>
    </lineage>
</organism>
<dbReference type="Proteomes" id="UP000186553">
    <property type="component" value="Unassembled WGS sequence"/>
</dbReference>
<reference evidence="1 2" key="1">
    <citation type="submission" date="2016-07" db="EMBL/GenBank/DDBJ databases">
        <title>Acinetobacter sp. ANC 4603.</title>
        <authorList>
            <person name="Radolfova-Krizova L."/>
            <person name="Nemec A."/>
        </authorList>
    </citation>
    <scope>NUCLEOTIDE SEQUENCE [LARGE SCALE GENOMIC DNA]</scope>
    <source>
        <strain evidence="1 2">ANC 4603</strain>
    </source>
</reference>
<sequence>MYICIGGDLEGWVVRLDKARFNAREIHRGKASDYIKQKYLIGTRIFCFWRYAEMSIFDTTSRIELILKNKLN</sequence>
<keyword evidence="2" id="KW-1185">Reference proteome</keyword>
<dbReference type="EMBL" id="MBDL01000010">
    <property type="protein sequence ID" value="ODA12623.1"/>
    <property type="molecule type" value="Genomic_DNA"/>
</dbReference>
<evidence type="ECO:0000313" key="2">
    <source>
        <dbReference type="Proteomes" id="UP000186553"/>
    </source>
</evidence>
<accession>A0A1C3CV64</accession>
<evidence type="ECO:0000313" key="1">
    <source>
        <dbReference type="EMBL" id="ODA12623.1"/>
    </source>
</evidence>
<gene>
    <name evidence="1" type="ORF">BBP83_08645</name>
</gene>
<dbReference type="OrthoDB" id="6699310at2"/>
<proteinExistence type="predicted"/>
<name>A0A1C3CV64_9GAMM</name>
<protein>
    <submittedName>
        <fullName evidence="1">Uncharacterized protein</fullName>
    </submittedName>
</protein>
<dbReference type="AlphaFoldDB" id="A0A1C3CV64"/>